<reference evidence="4 5" key="1">
    <citation type="submission" date="2019-09" db="EMBL/GenBank/DDBJ databases">
        <title>Goodfellowia gen. nov., a new genus of the Pseudonocardineae related to Actinoalloteichus, containing Goodfellowia coeruleoviolacea gen. nov., comb. nov. gen. nov., comb. nov.</title>
        <authorList>
            <person name="Labeda D."/>
        </authorList>
    </citation>
    <scope>NUCLEOTIDE SEQUENCE [LARGE SCALE GENOMIC DNA]</scope>
    <source>
        <strain evidence="4 5">AN110305</strain>
    </source>
</reference>
<comment type="caution">
    <text evidence="4">The sequence shown here is derived from an EMBL/GenBank/DDBJ whole genome shotgun (WGS) entry which is preliminary data.</text>
</comment>
<name>A0A5B2WH01_9PSEU</name>
<dbReference type="GO" id="GO:0004497">
    <property type="term" value="F:monooxygenase activity"/>
    <property type="evidence" value="ECO:0007669"/>
    <property type="project" value="UniProtKB-KW"/>
</dbReference>
<evidence type="ECO:0000313" key="5">
    <source>
        <dbReference type="Proteomes" id="UP000323454"/>
    </source>
</evidence>
<proteinExistence type="predicted"/>
<organism evidence="4 5">
    <name type="scientific">Solihabitans fulvus</name>
    <dbReference type="NCBI Taxonomy" id="1892852"/>
    <lineage>
        <taxon>Bacteria</taxon>
        <taxon>Bacillati</taxon>
        <taxon>Actinomycetota</taxon>
        <taxon>Actinomycetes</taxon>
        <taxon>Pseudonocardiales</taxon>
        <taxon>Pseudonocardiaceae</taxon>
        <taxon>Solihabitans</taxon>
    </lineage>
</organism>
<keyword evidence="2 4" id="KW-0503">Monooxygenase</keyword>
<gene>
    <name evidence="4" type="ORF">F0L68_39295</name>
</gene>
<keyword evidence="1" id="KW-0560">Oxidoreductase</keyword>
<accession>A0A5B2WH01</accession>
<keyword evidence="5" id="KW-1185">Reference proteome</keyword>
<dbReference type="GO" id="GO:0071949">
    <property type="term" value="F:FAD binding"/>
    <property type="evidence" value="ECO:0007669"/>
    <property type="project" value="InterPro"/>
</dbReference>
<dbReference type="RefSeq" id="WP_149855012.1">
    <property type="nucleotide sequence ID" value="NZ_VUOB01000094.1"/>
</dbReference>
<dbReference type="Gene3D" id="3.50.50.60">
    <property type="entry name" value="FAD/NAD(P)-binding domain"/>
    <property type="match status" value="1"/>
</dbReference>
<feature type="domain" description="FAD-binding" evidence="3">
    <location>
        <begin position="2"/>
        <end position="343"/>
    </location>
</feature>
<dbReference type="AlphaFoldDB" id="A0A5B2WH01"/>
<evidence type="ECO:0000256" key="2">
    <source>
        <dbReference type="ARBA" id="ARBA00023033"/>
    </source>
</evidence>
<dbReference type="Proteomes" id="UP000323454">
    <property type="component" value="Unassembled WGS sequence"/>
</dbReference>
<dbReference type="InterPro" id="IPR002938">
    <property type="entry name" value="FAD-bd"/>
</dbReference>
<dbReference type="PRINTS" id="PR00420">
    <property type="entry name" value="RNGMNOXGNASE"/>
</dbReference>
<reference evidence="4 5" key="2">
    <citation type="submission" date="2019-09" db="EMBL/GenBank/DDBJ databases">
        <authorList>
            <person name="Jin C."/>
        </authorList>
    </citation>
    <scope>NUCLEOTIDE SEQUENCE [LARGE SCALE GENOMIC DNA]</scope>
    <source>
        <strain evidence="4 5">AN110305</strain>
    </source>
</reference>
<dbReference type="InterPro" id="IPR050493">
    <property type="entry name" value="FAD-dep_Monooxygenase_BioMet"/>
</dbReference>
<dbReference type="PANTHER" id="PTHR13789">
    <property type="entry name" value="MONOOXYGENASE"/>
    <property type="match status" value="1"/>
</dbReference>
<evidence type="ECO:0000259" key="3">
    <source>
        <dbReference type="Pfam" id="PF01494"/>
    </source>
</evidence>
<dbReference type="Pfam" id="PF01494">
    <property type="entry name" value="FAD_binding_3"/>
    <property type="match status" value="1"/>
</dbReference>
<evidence type="ECO:0000256" key="1">
    <source>
        <dbReference type="ARBA" id="ARBA00023002"/>
    </source>
</evidence>
<evidence type="ECO:0000313" key="4">
    <source>
        <dbReference type="EMBL" id="KAA2249539.1"/>
    </source>
</evidence>
<dbReference type="InterPro" id="IPR036188">
    <property type="entry name" value="FAD/NAD-bd_sf"/>
</dbReference>
<dbReference type="OrthoDB" id="9782160at2"/>
<protein>
    <submittedName>
        <fullName evidence="4">FAD-dependent monooxygenase</fullName>
    </submittedName>
</protein>
<dbReference type="PANTHER" id="PTHR13789:SF309">
    <property type="entry name" value="PUTATIVE (AFU_ORTHOLOGUE AFUA_6G14510)-RELATED"/>
    <property type="match status" value="1"/>
</dbReference>
<dbReference type="EMBL" id="VUOB01000094">
    <property type="protein sequence ID" value="KAA2249539.1"/>
    <property type="molecule type" value="Genomic_DNA"/>
</dbReference>
<dbReference type="SUPFAM" id="SSF51905">
    <property type="entry name" value="FAD/NAD(P)-binding domain"/>
    <property type="match status" value="1"/>
</dbReference>
<sequence length="402" mass="42597">MTHALIIGGGIGGAVTAMALKKAGVASTVYEAYPTGADDVGAFLSIMSNGLDGLRAIDAHQPVLDNSFPANCVEFVAGSGKQLGAVPIGGQAGVLGPRTIKRAALYRVLHDEVARRGIEIEHGKRFTGAVTTSRDRVVAYFSDGSRAEGDLLVGADGIYSTTRRVIAAAAPVPRYLGMTTVCGYAANSPATTPPGIYRMVYGRRAFFGYTTAPDGETWWFASIPSPERSRDELAATTSEQWRQRTVDLLTGDKAGTVDIVHATSQGIVGSSAYDIASTPVWHAGNMVLLGDAAHAASPSAGHGASMAIEDGVVLAQCLRDLPNTEQAFQKFEQLRRERVERLVVTSAKMTGRAIPGPVGRMIRDALLPMMLRKGPRNTSAWLTEYHIEWDTQVGLIGAADVA</sequence>